<sequence length="289" mass="32772">MAVSSTTTVAEKEQQEKKVDADFFHIDMIPGAMDKMDWHVAAKLMRHWFSIKPAFAFDIASKDQAVNGDPHNLPPSEINVDIVKMSWALQFEQVKNGIDALKKTWCSPNGKKLLIERLLNIGDYSKESISIGYSNDIVNLDSTAQVNFKSIGSKLDTINAWYGAMGNSTLKVCVRGKTKKIDGRDAFIVESLGFYLKDTYDFVDEGIKPEPLGIWSKDRILDKKESAIYIYSYTQGLFGWLARHYSGFVPVFNSDFRRWQEKHGSGGDYIILSDVYWTNPLPLDEVVYL</sequence>
<dbReference type="AlphaFoldDB" id="A0A4Q2E599"/>
<accession>A0A4Q2E599</accession>
<organism evidence="1 2">
    <name type="scientific">Enterobacter cloacae</name>
    <dbReference type="NCBI Taxonomy" id="550"/>
    <lineage>
        <taxon>Bacteria</taxon>
        <taxon>Pseudomonadati</taxon>
        <taxon>Pseudomonadota</taxon>
        <taxon>Gammaproteobacteria</taxon>
        <taxon>Enterobacterales</taxon>
        <taxon>Enterobacteriaceae</taxon>
        <taxon>Enterobacter</taxon>
        <taxon>Enterobacter cloacae complex</taxon>
    </lineage>
</organism>
<gene>
    <name evidence="1" type="ORF">DM877_16770</name>
</gene>
<dbReference type="EMBL" id="QJSL01000016">
    <property type="protein sequence ID" value="RXW27791.1"/>
    <property type="molecule type" value="Genomic_DNA"/>
</dbReference>
<dbReference type="Proteomes" id="UP000290875">
    <property type="component" value="Unassembled WGS sequence"/>
</dbReference>
<protein>
    <submittedName>
        <fullName evidence="1">Uncharacterized protein</fullName>
    </submittedName>
</protein>
<name>A0A4Q2E599_ENTCL</name>
<reference evidence="1 2" key="1">
    <citation type="submission" date="2018-06" db="EMBL/GenBank/DDBJ databases">
        <title>Carbapenemase-producing Enterobacteriaceae present in wastewater treatment plant effluent and nearby surface waters in the US.</title>
        <authorList>
            <person name="Mathys D.A."/>
            <person name="Mollenkopf D.F."/>
            <person name="Feicht S.M."/>
            <person name="Adams R.J."/>
            <person name="Albers A.L."/>
            <person name="Grooters S.V."/>
            <person name="Stuever D.M."/>
            <person name="Daniels J.B."/>
            <person name="Wittum T.E."/>
        </authorList>
    </citation>
    <scope>NUCLEOTIDE SEQUENCE [LARGE SCALE GENOMIC DNA]</scope>
    <source>
        <strain evidence="1 2">GEO_4_Eff_A</strain>
    </source>
</reference>
<dbReference type="InterPro" id="IPR045646">
    <property type="entry name" value="DUF6402"/>
</dbReference>
<evidence type="ECO:0000313" key="1">
    <source>
        <dbReference type="EMBL" id="RXW27791.1"/>
    </source>
</evidence>
<comment type="caution">
    <text evidence="1">The sequence shown here is derived from an EMBL/GenBank/DDBJ whole genome shotgun (WGS) entry which is preliminary data.</text>
</comment>
<evidence type="ECO:0000313" key="2">
    <source>
        <dbReference type="Proteomes" id="UP000290875"/>
    </source>
</evidence>
<dbReference type="RefSeq" id="WP_129324631.1">
    <property type="nucleotide sequence ID" value="NZ_QJSL01000016.1"/>
</dbReference>
<dbReference type="Pfam" id="PF19940">
    <property type="entry name" value="DUF6402"/>
    <property type="match status" value="1"/>
</dbReference>
<proteinExistence type="predicted"/>